<reference evidence="4" key="2">
    <citation type="submission" date="2021-04" db="EMBL/GenBank/DDBJ databases">
        <authorList>
            <person name="Gilroy R."/>
        </authorList>
    </citation>
    <scope>NUCLEOTIDE SEQUENCE</scope>
    <source>
        <strain evidence="4">CHK185-5351</strain>
    </source>
</reference>
<dbReference type="SUPFAM" id="SSF46785">
    <property type="entry name" value="Winged helix' DNA-binding domain"/>
    <property type="match status" value="1"/>
</dbReference>
<dbReference type="InterPro" id="IPR036390">
    <property type="entry name" value="WH_DNA-bd_sf"/>
</dbReference>
<dbReference type="AlphaFoldDB" id="A0A9D2N9Z5"/>
<dbReference type="InterPro" id="IPR036388">
    <property type="entry name" value="WH-like_DNA-bd_sf"/>
</dbReference>
<dbReference type="Proteomes" id="UP000823849">
    <property type="component" value="Unassembled WGS sequence"/>
</dbReference>
<keyword evidence="3" id="KW-0119">Carbohydrate metabolism</keyword>
<dbReference type="PANTHER" id="PTHR18964:SF149">
    <property type="entry name" value="BIFUNCTIONAL UDP-N-ACETYLGLUCOSAMINE 2-EPIMERASE_N-ACETYLMANNOSAMINE KINASE"/>
    <property type="match status" value="1"/>
</dbReference>
<dbReference type="EMBL" id="DWWU01000012">
    <property type="protein sequence ID" value="HJC14733.1"/>
    <property type="molecule type" value="Genomic_DNA"/>
</dbReference>
<proteinExistence type="inferred from homology"/>
<reference evidence="4" key="1">
    <citation type="journal article" date="2021" name="PeerJ">
        <title>Extensive microbial diversity within the chicken gut microbiome revealed by metagenomics and culture.</title>
        <authorList>
            <person name="Gilroy R."/>
            <person name="Ravi A."/>
            <person name="Getino M."/>
            <person name="Pursley I."/>
            <person name="Horton D.L."/>
            <person name="Alikhan N.F."/>
            <person name="Baker D."/>
            <person name="Gharbi K."/>
            <person name="Hall N."/>
            <person name="Watson M."/>
            <person name="Adriaenssens E.M."/>
            <person name="Foster-Nyarko E."/>
            <person name="Jarju S."/>
            <person name="Secka A."/>
            <person name="Antonio M."/>
            <person name="Oren A."/>
            <person name="Chaudhuri R.R."/>
            <person name="La Ragione R."/>
            <person name="Hildebrand F."/>
            <person name="Pallen M.J."/>
        </authorList>
    </citation>
    <scope>NUCLEOTIDE SEQUENCE</scope>
    <source>
        <strain evidence="4">CHK185-5351</strain>
    </source>
</reference>
<gene>
    <name evidence="4" type="ORF">H9705_02735</name>
</gene>
<dbReference type="Gene3D" id="1.10.10.10">
    <property type="entry name" value="Winged helix-like DNA-binding domain superfamily/Winged helix DNA-binding domain"/>
    <property type="match status" value="1"/>
</dbReference>
<protein>
    <submittedName>
        <fullName evidence="4">ROK family transcriptional regulator</fullName>
    </submittedName>
</protein>
<dbReference type="InterPro" id="IPR043129">
    <property type="entry name" value="ATPase_NBD"/>
</dbReference>
<comment type="similarity">
    <text evidence="2">Belongs to the ROK (NagC/XylR) family.</text>
</comment>
<dbReference type="SUPFAM" id="SSF53067">
    <property type="entry name" value="Actin-like ATPase domain"/>
    <property type="match status" value="1"/>
</dbReference>
<dbReference type="InterPro" id="IPR000600">
    <property type="entry name" value="ROK"/>
</dbReference>
<dbReference type="Gene3D" id="3.30.420.40">
    <property type="match status" value="2"/>
</dbReference>
<evidence type="ECO:0000256" key="2">
    <source>
        <dbReference type="ARBA" id="ARBA00006479"/>
    </source>
</evidence>
<comment type="function">
    <text evidence="1">Transcriptional repressor of xylose-utilizing enzymes.</text>
</comment>
<name>A0A9D2N9Z5_9FIRM</name>
<sequence length="377" mass="42267">MNEKSVTTITLKKINKRNVYRYIYRNRLASKLQIVQDLHMGLSTVSQNLNVLEEEGLIERKGSFDSTGGRKAQAIRIVPDKKISIGLGILKQMYHIVAVDLYGETLCRKTIATPYSNTEEYYRQVAENTEAFLHSFPDSKDRVLGVAVATQGIISPDGSSVTYGAIMNNKDMKLSDFSSRLSYPCRLEHDSKAAAYLEWWNHRELDNAIVLLLNHNLGGAVITNGKVHQGVSMHSGTIEHMCIHSDGPLCYCGNRGCLETYCSANTLETAARMPASEFFTLLRGQRQPGLVSLWNDYLDHLAFAMRNLNMIIDAPVIISGYLAPYFTEEDISRLLQRINASSPFPMQREQIVLGTHGQYTPAIGAALYYVEEFIQSI</sequence>
<dbReference type="GO" id="GO:0042732">
    <property type="term" value="P:D-xylose metabolic process"/>
    <property type="evidence" value="ECO:0007669"/>
    <property type="project" value="UniProtKB-KW"/>
</dbReference>
<evidence type="ECO:0000313" key="4">
    <source>
        <dbReference type="EMBL" id="HJC14733.1"/>
    </source>
</evidence>
<accession>A0A9D2N9Z5</accession>
<organism evidence="4 5">
    <name type="scientific">Candidatus Fusicatenibacter intestinigallinarum</name>
    <dbReference type="NCBI Taxonomy" id="2838598"/>
    <lineage>
        <taxon>Bacteria</taxon>
        <taxon>Bacillati</taxon>
        <taxon>Bacillota</taxon>
        <taxon>Clostridia</taxon>
        <taxon>Lachnospirales</taxon>
        <taxon>Lachnospiraceae</taxon>
        <taxon>Fusicatenibacter</taxon>
    </lineage>
</organism>
<evidence type="ECO:0000256" key="1">
    <source>
        <dbReference type="ARBA" id="ARBA00002486"/>
    </source>
</evidence>
<dbReference type="PANTHER" id="PTHR18964">
    <property type="entry name" value="ROK (REPRESSOR, ORF, KINASE) FAMILY"/>
    <property type="match status" value="1"/>
</dbReference>
<keyword evidence="3" id="KW-0859">Xylose metabolism</keyword>
<comment type="caution">
    <text evidence="4">The sequence shown here is derived from an EMBL/GenBank/DDBJ whole genome shotgun (WGS) entry which is preliminary data.</text>
</comment>
<dbReference type="Pfam" id="PF00480">
    <property type="entry name" value="ROK"/>
    <property type="match status" value="1"/>
</dbReference>
<evidence type="ECO:0000256" key="3">
    <source>
        <dbReference type="ARBA" id="ARBA00022629"/>
    </source>
</evidence>
<evidence type="ECO:0000313" key="5">
    <source>
        <dbReference type="Proteomes" id="UP000823849"/>
    </source>
</evidence>